<sequence>MAERDAISEGVCREAFFRCVQRGSAVNGKRSVEALITNASSYLYTTTNRRAYFGDVTVVVPSSWPRSCTGGATPGQATTQSYLTSDVRVSSVHPVYGAAPWTHQAGLCGQPGAFVQFAADYVTDDEPSEDRGKSIATQELACWCTSGTKYRWGVFEEAGYAEDPLYPSFYQQSAGQWAPTGCADATVAGTVTVTPPGCEPSSNKCTFVPLTNSSGSTGESALHSPVQAKPFCDSDSHDRSAPTKHNLLCGERSVWEVMQSHDDFRGGINPPRIESSPPPVDFSVVKAAPDRFFFLLESSATMRQQERWDFVSSSIRKFVNWDAPTGIQVGIGHFGSSYTTDRNLTTVPDLLMGRGELANLPPIADDVMEDNKSWRVAVDGALQSLGDRAPGSTLIWVTGNQQNSRNQPSDADIDYMTARLQENRVRLVMVFYPNETPGLSRVATATGGDVILVEDSWLGDQTSISVFHALADAYVHALDKYISDKRRLMVRVEDQQFVGNGQKVRGSFLIDTTLGVNTTLTVLYNTRSEIGHVKLRRPGGELRSVYMYPDTTNHLQYIRIDPVQGEWEYVIDNLAPSHSSIVVQVMSSPSSSEDTVRTEVWTSADATGTLNATAAPLIVYASVMQGSAPVINAQVEAVVTGPDGREATIQLLDNGLAVPDILYGDGIYSRYFTEFGALSDAGQLFTVRVEVGGARARVVTGRDPAAGPCCGSTVGPITSVPMFDLRRTASGGSLLVTGDADPTADRYPPNRVTDLRAETNADEQTIAFSWSAPGNDFDKPETRVAHYEVRFSESRDQLRDHFSECPTVSEWSQPEPAGTPSLAVIDFHAVNTMFFFAIRGVDEAGNAAELSNIVSLVMPPPPPTSTTPAPTGGTAAPVQPTPAAFDNQLLLIVLLCVAGVMMLIILMALYYFLCHRRRKPDPGTGTKQHITTVTVPPVESREPTPVKIAYDLEKEEHGRSLSSEGPTPVMWTASNILNTSERPYTPSESRNYGHYGANLHLGSAAGRARYNSYQTPYVEDMTYDGRSLVSTQPSDSFLSLTSDPRQRNNNTLSEGGEPAGWPSDKDSLVAAQQRGRPGGRAPPPTLPKPRLDEAPHGSRASIAGDRKRRNVTQV</sequence>
<evidence type="ECO:0000313" key="5">
    <source>
        <dbReference type="Proteomes" id="UP000440578"/>
    </source>
</evidence>
<organism evidence="4 5">
    <name type="scientific">Amphibalanus amphitrite</name>
    <name type="common">Striped barnacle</name>
    <name type="synonym">Balanus amphitrite</name>
    <dbReference type="NCBI Taxonomy" id="1232801"/>
    <lineage>
        <taxon>Eukaryota</taxon>
        <taxon>Metazoa</taxon>
        <taxon>Ecdysozoa</taxon>
        <taxon>Arthropoda</taxon>
        <taxon>Crustacea</taxon>
        <taxon>Multicrustacea</taxon>
        <taxon>Cirripedia</taxon>
        <taxon>Thoracica</taxon>
        <taxon>Thoracicalcarea</taxon>
        <taxon>Balanomorpha</taxon>
        <taxon>Balanoidea</taxon>
        <taxon>Balanidae</taxon>
        <taxon>Amphibalaninae</taxon>
        <taxon>Amphibalanus</taxon>
    </lineage>
</organism>
<dbReference type="InterPro" id="IPR013642">
    <property type="entry name" value="CLCA_N"/>
</dbReference>
<dbReference type="GO" id="GO:0032991">
    <property type="term" value="C:protein-containing complex"/>
    <property type="evidence" value="ECO:0007669"/>
    <property type="project" value="UniProtKB-ARBA"/>
</dbReference>
<name>A0A6A4VAD9_AMPAM</name>
<dbReference type="InterPro" id="IPR013783">
    <property type="entry name" value="Ig-like_fold"/>
</dbReference>
<dbReference type="Pfam" id="PF08434">
    <property type="entry name" value="CLCA"/>
    <property type="match status" value="1"/>
</dbReference>
<feature type="transmembrane region" description="Helical" evidence="2">
    <location>
        <begin position="889"/>
        <end position="913"/>
    </location>
</feature>
<dbReference type="OrthoDB" id="687730at2759"/>
<keyword evidence="5" id="KW-1185">Reference proteome</keyword>
<keyword evidence="2" id="KW-1133">Transmembrane helix</keyword>
<dbReference type="InterPro" id="IPR036465">
    <property type="entry name" value="vWFA_dom_sf"/>
</dbReference>
<feature type="domain" description="Calcium-activated chloride channel N-terminal" evidence="3">
    <location>
        <begin position="31"/>
        <end position="265"/>
    </location>
</feature>
<keyword evidence="2" id="KW-0472">Membrane</keyword>
<gene>
    <name evidence="4" type="primary">Clca4a_1</name>
    <name evidence="4" type="ORF">FJT64_013112</name>
</gene>
<dbReference type="AlphaFoldDB" id="A0A6A4VAD9"/>
<evidence type="ECO:0000256" key="1">
    <source>
        <dbReference type="SAM" id="MobiDB-lite"/>
    </source>
</evidence>
<dbReference type="Gene3D" id="2.60.40.10">
    <property type="entry name" value="Immunoglobulins"/>
    <property type="match status" value="1"/>
</dbReference>
<proteinExistence type="predicted"/>
<evidence type="ECO:0000256" key="2">
    <source>
        <dbReference type="SAM" id="Phobius"/>
    </source>
</evidence>
<evidence type="ECO:0000313" key="4">
    <source>
        <dbReference type="EMBL" id="KAF0288504.1"/>
    </source>
</evidence>
<protein>
    <submittedName>
        <fullName evidence="4">Calcium-activated chloride channel regulator 4A</fullName>
    </submittedName>
</protein>
<evidence type="ECO:0000259" key="3">
    <source>
        <dbReference type="Pfam" id="PF08434"/>
    </source>
</evidence>
<dbReference type="Proteomes" id="UP000440578">
    <property type="component" value="Unassembled WGS sequence"/>
</dbReference>
<feature type="region of interest" description="Disordered" evidence="1">
    <location>
        <begin position="1028"/>
        <end position="1114"/>
    </location>
</feature>
<comment type="caution">
    <text evidence="4">The sequence shown here is derived from an EMBL/GenBank/DDBJ whole genome shotgun (WGS) entry which is preliminary data.</text>
</comment>
<accession>A0A6A4VAD9</accession>
<keyword evidence="2" id="KW-0812">Transmembrane</keyword>
<dbReference type="SUPFAM" id="SSF53300">
    <property type="entry name" value="vWA-like"/>
    <property type="match status" value="1"/>
</dbReference>
<reference evidence="4 5" key="1">
    <citation type="submission" date="2019-07" db="EMBL/GenBank/DDBJ databases">
        <title>Draft genome assembly of a fouling barnacle, Amphibalanus amphitrite (Darwin, 1854): The first reference genome for Thecostraca.</title>
        <authorList>
            <person name="Kim W."/>
        </authorList>
    </citation>
    <scope>NUCLEOTIDE SEQUENCE [LARGE SCALE GENOMIC DNA]</scope>
    <source>
        <strain evidence="4">SNU_AA5</strain>
        <tissue evidence="4">Soma without cirri and trophi</tissue>
    </source>
</reference>
<feature type="compositionally biased region" description="Polar residues" evidence="1">
    <location>
        <begin position="1028"/>
        <end position="1053"/>
    </location>
</feature>
<dbReference type="EMBL" id="VIIS01002109">
    <property type="protein sequence ID" value="KAF0288504.1"/>
    <property type="molecule type" value="Genomic_DNA"/>
</dbReference>